<sequence>MKRVAVRIANKLAENLGLVKSASLALKIHEDTLSFAHSLCSKKYKRLDTQCKLIKSVQEGLPSVQNVCILSLKVLQGKIKLAELQKNTINVLEVSFASLYSECNGNA</sequence>
<organism evidence="1 2">
    <name type="scientific">Theileria equi strain WA</name>
    <dbReference type="NCBI Taxonomy" id="1537102"/>
    <lineage>
        <taxon>Eukaryota</taxon>
        <taxon>Sar</taxon>
        <taxon>Alveolata</taxon>
        <taxon>Apicomplexa</taxon>
        <taxon>Aconoidasida</taxon>
        <taxon>Piroplasmida</taxon>
        <taxon>Theileriidae</taxon>
        <taxon>Theileria</taxon>
    </lineage>
</organism>
<reference evidence="1 2" key="1">
    <citation type="journal article" date="2012" name="BMC Genomics">
        <title>Comparative genomic analysis and phylogenetic position of Theileria equi.</title>
        <authorList>
            <person name="Kappmeyer L.S."/>
            <person name="Thiagarajan M."/>
            <person name="Herndon D.R."/>
            <person name="Ramsay J.D."/>
            <person name="Caler E."/>
            <person name="Djikeng A."/>
            <person name="Gillespie J.J."/>
            <person name="Lau A.O."/>
            <person name="Roalson E.H."/>
            <person name="Silva J.C."/>
            <person name="Silva M.G."/>
            <person name="Suarez C.E."/>
            <person name="Ueti M.W."/>
            <person name="Nene V.M."/>
            <person name="Mealey R.H."/>
            <person name="Knowles D.P."/>
            <person name="Brayton K.A."/>
        </authorList>
    </citation>
    <scope>NUCLEOTIDE SEQUENCE [LARGE SCALE GENOMIC DNA]</scope>
    <source>
        <strain evidence="1 2">WA</strain>
    </source>
</reference>
<gene>
    <name evidence="1" type="ORF">BEWA_030050</name>
</gene>
<protein>
    <submittedName>
        <fullName evidence="1">Uncharacterized protein</fullName>
    </submittedName>
</protein>
<dbReference type="RefSeq" id="XP_004829819.1">
    <property type="nucleotide sequence ID" value="XM_004829762.1"/>
</dbReference>
<dbReference type="GeneID" id="15803421"/>
<name>L0AY09_THEEQ</name>
<keyword evidence="2" id="KW-1185">Reference proteome</keyword>
<evidence type="ECO:0000313" key="1">
    <source>
        <dbReference type="EMBL" id="AFZ80153.1"/>
    </source>
</evidence>
<accession>L0AY09</accession>
<dbReference type="Proteomes" id="UP000031512">
    <property type="component" value="Chromosome 1"/>
</dbReference>
<dbReference type="VEuPathDB" id="PiroplasmaDB:BEWA_030050"/>
<dbReference type="EMBL" id="CP001669">
    <property type="protein sequence ID" value="AFZ80153.1"/>
    <property type="molecule type" value="Genomic_DNA"/>
</dbReference>
<dbReference type="AlphaFoldDB" id="L0AY09"/>
<evidence type="ECO:0000313" key="2">
    <source>
        <dbReference type="Proteomes" id="UP000031512"/>
    </source>
</evidence>
<dbReference type="KEGG" id="beq:BEWA_030050"/>
<proteinExistence type="predicted"/>